<dbReference type="InterPro" id="IPR023534">
    <property type="entry name" value="Rof/RNase_P-like"/>
</dbReference>
<gene>
    <name evidence="1" type="ORF">GCM10007932_47920</name>
</gene>
<sequence>MISCDKYDFIELACLFKLKVSLAMLSGEQIEGVAHNTKIGADRVEYLILTHWVVDETDAKETAVRLDDIHTMSAITPNPHFTTIHINDV</sequence>
<dbReference type="SUPFAM" id="SSF101744">
    <property type="entry name" value="Rof/RNase P subunit-like"/>
    <property type="match status" value="1"/>
</dbReference>
<dbReference type="InterPro" id="IPR009778">
    <property type="entry name" value="ROF"/>
</dbReference>
<dbReference type="Gene3D" id="2.30.30.400">
    <property type="entry name" value="Rof-like"/>
    <property type="match status" value="1"/>
</dbReference>
<organism evidence="1 2">
    <name type="scientific">Vibrio penaeicida</name>
    <dbReference type="NCBI Taxonomy" id="104609"/>
    <lineage>
        <taxon>Bacteria</taxon>
        <taxon>Pseudomonadati</taxon>
        <taxon>Pseudomonadota</taxon>
        <taxon>Gammaproteobacteria</taxon>
        <taxon>Vibrionales</taxon>
        <taxon>Vibrionaceae</taxon>
        <taxon>Vibrio</taxon>
    </lineage>
</organism>
<accession>A0AAV5NXY0</accession>
<reference evidence="2" key="1">
    <citation type="journal article" date="2019" name="Int. J. Syst. Evol. Microbiol.">
        <title>The Global Catalogue of Microorganisms (GCM) 10K type strain sequencing project: providing services to taxonomists for standard genome sequencing and annotation.</title>
        <authorList>
            <consortium name="The Broad Institute Genomics Platform"/>
            <consortium name="The Broad Institute Genome Sequencing Center for Infectious Disease"/>
            <person name="Wu L."/>
            <person name="Ma J."/>
        </authorList>
    </citation>
    <scope>NUCLEOTIDE SEQUENCE [LARGE SCALE GENOMIC DNA]</scope>
    <source>
        <strain evidence="2">NBRC 15640</strain>
    </source>
</reference>
<dbReference type="InterPro" id="IPR038626">
    <property type="entry name" value="Rof-like_sf"/>
</dbReference>
<proteinExistence type="predicted"/>
<dbReference type="Proteomes" id="UP001156690">
    <property type="component" value="Unassembled WGS sequence"/>
</dbReference>
<evidence type="ECO:0000313" key="2">
    <source>
        <dbReference type="Proteomes" id="UP001156690"/>
    </source>
</evidence>
<evidence type="ECO:0000313" key="1">
    <source>
        <dbReference type="EMBL" id="GLQ75430.1"/>
    </source>
</evidence>
<dbReference type="Pfam" id="PF07073">
    <property type="entry name" value="ROF"/>
    <property type="match status" value="1"/>
</dbReference>
<name>A0AAV5NXY0_9VIBR</name>
<evidence type="ECO:0008006" key="3">
    <source>
        <dbReference type="Google" id="ProtNLM"/>
    </source>
</evidence>
<dbReference type="EMBL" id="BSNX01000073">
    <property type="protein sequence ID" value="GLQ75430.1"/>
    <property type="molecule type" value="Genomic_DNA"/>
</dbReference>
<dbReference type="AlphaFoldDB" id="A0AAV5NXY0"/>
<protein>
    <recommendedName>
        <fullName evidence="3">Transcriptional antiterminator</fullName>
    </recommendedName>
</protein>
<comment type="caution">
    <text evidence="1">The sequence shown here is derived from an EMBL/GenBank/DDBJ whole genome shotgun (WGS) entry which is preliminary data.</text>
</comment>
<keyword evidence="2" id="KW-1185">Reference proteome</keyword>